<evidence type="ECO:0000313" key="4">
    <source>
        <dbReference type="Proteomes" id="UP001218231"/>
    </source>
</evidence>
<evidence type="ECO:0000313" key="3">
    <source>
        <dbReference type="EMBL" id="WCT76055.1"/>
    </source>
</evidence>
<dbReference type="SUPFAM" id="SSF48452">
    <property type="entry name" value="TPR-like"/>
    <property type="match status" value="1"/>
</dbReference>
<dbReference type="InterPro" id="IPR056413">
    <property type="entry name" value="TPR_CcmH_CycH"/>
</dbReference>
<name>A0ABY7TS85_9SPHN</name>
<reference evidence="3 4" key="1">
    <citation type="submission" date="2023-02" db="EMBL/GenBank/DDBJ databases">
        <title>Genome sequence of Novosphingobium humi KACC 19094.</title>
        <authorList>
            <person name="Kim S."/>
            <person name="Heo J."/>
            <person name="Kwon S.-W."/>
        </authorList>
    </citation>
    <scope>NUCLEOTIDE SEQUENCE [LARGE SCALE GENOMIC DNA]</scope>
    <source>
        <strain evidence="3 4">KACC 19094</strain>
    </source>
</reference>
<dbReference type="Pfam" id="PF23914">
    <property type="entry name" value="TPR_CcmH_CycH"/>
    <property type="match status" value="1"/>
</dbReference>
<feature type="repeat" description="TPR" evidence="1">
    <location>
        <begin position="53"/>
        <end position="86"/>
    </location>
</feature>
<keyword evidence="4" id="KW-1185">Reference proteome</keyword>
<feature type="domain" description="Cytochrome c-type biogenesis protein H TPR" evidence="2">
    <location>
        <begin position="60"/>
        <end position="150"/>
    </location>
</feature>
<dbReference type="InterPro" id="IPR011990">
    <property type="entry name" value="TPR-like_helical_dom_sf"/>
</dbReference>
<dbReference type="PROSITE" id="PS50005">
    <property type="entry name" value="TPR"/>
    <property type="match status" value="1"/>
</dbReference>
<organism evidence="3 4">
    <name type="scientific">Novosphingobium humi</name>
    <dbReference type="NCBI Taxonomy" id="2282397"/>
    <lineage>
        <taxon>Bacteria</taxon>
        <taxon>Pseudomonadati</taxon>
        <taxon>Pseudomonadota</taxon>
        <taxon>Alphaproteobacteria</taxon>
        <taxon>Sphingomonadales</taxon>
        <taxon>Sphingomonadaceae</taxon>
        <taxon>Novosphingobium</taxon>
    </lineage>
</organism>
<evidence type="ECO:0000259" key="2">
    <source>
        <dbReference type="Pfam" id="PF23914"/>
    </source>
</evidence>
<evidence type="ECO:0000256" key="1">
    <source>
        <dbReference type="PROSITE-ProRule" id="PRU00339"/>
    </source>
</evidence>
<dbReference type="SMART" id="SM00028">
    <property type="entry name" value="TPR"/>
    <property type="match status" value="2"/>
</dbReference>
<dbReference type="InterPro" id="IPR019734">
    <property type="entry name" value="TPR_rpt"/>
</dbReference>
<protein>
    <submittedName>
        <fullName evidence="3">Tetratricopeptide repeat protein</fullName>
    </submittedName>
</protein>
<dbReference type="RefSeq" id="WP_273616512.1">
    <property type="nucleotide sequence ID" value="NZ_CP103868.1"/>
</dbReference>
<sequence>MFEASPDIRRFRPVSAKEIVMRFAPVSAALSLALAVAASSSHSAPVEVLDPRAAVLEQAGRVALNAGDVDKATDAFEAALAIQPGSSRITISLAQAARMQGMQGKALHYYRTVLSRDPQNIDAMGGEGETLAEKGAMEKAREDLAKIENLGGKGSEAANRLIAAIAKGPLPAALPNAKVASTADVAAKPAPQTD</sequence>
<dbReference type="Proteomes" id="UP001218231">
    <property type="component" value="Chromosome"/>
</dbReference>
<dbReference type="Gene3D" id="1.25.40.10">
    <property type="entry name" value="Tetratricopeptide repeat domain"/>
    <property type="match status" value="1"/>
</dbReference>
<accession>A0ABY7TS85</accession>
<keyword evidence="1" id="KW-0802">TPR repeat</keyword>
<gene>
    <name evidence="3" type="ORF">PQ457_08815</name>
</gene>
<dbReference type="EMBL" id="CP117417">
    <property type="protein sequence ID" value="WCT76055.1"/>
    <property type="molecule type" value="Genomic_DNA"/>
</dbReference>
<proteinExistence type="predicted"/>